<dbReference type="OrthoDB" id="2976829at2759"/>
<protein>
    <submittedName>
        <fullName evidence="1">Uncharacterized protein</fullName>
    </submittedName>
</protein>
<name>A0A0C9U5S7_SPHS4</name>
<organism evidence="1 2">
    <name type="scientific">Sphaerobolus stellatus (strain SS14)</name>
    <dbReference type="NCBI Taxonomy" id="990650"/>
    <lineage>
        <taxon>Eukaryota</taxon>
        <taxon>Fungi</taxon>
        <taxon>Dikarya</taxon>
        <taxon>Basidiomycota</taxon>
        <taxon>Agaricomycotina</taxon>
        <taxon>Agaricomycetes</taxon>
        <taxon>Phallomycetidae</taxon>
        <taxon>Geastrales</taxon>
        <taxon>Sphaerobolaceae</taxon>
        <taxon>Sphaerobolus</taxon>
    </lineage>
</organism>
<gene>
    <name evidence="1" type="ORF">M422DRAFT_86209</name>
</gene>
<feature type="non-terminal residue" evidence="1">
    <location>
        <position position="50"/>
    </location>
</feature>
<dbReference type="AlphaFoldDB" id="A0A0C9U5S7"/>
<feature type="non-terminal residue" evidence="1">
    <location>
        <position position="1"/>
    </location>
</feature>
<proteinExistence type="predicted"/>
<dbReference type="Proteomes" id="UP000054279">
    <property type="component" value="Unassembled WGS sequence"/>
</dbReference>
<dbReference type="HOGENOM" id="CLU_3130029_0_0_1"/>
<keyword evidence="2" id="KW-1185">Reference proteome</keyword>
<sequence length="50" mass="5667">DVDDVIWNEDRLGEDDDTLPPAWLADEAVCAGIAALLEKDHCEEELEWIQ</sequence>
<reference evidence="1 2" key="1">
    <citation type="submission" date="2014-06" db="EMBL/GenBank/DDBJ databases">
        <title>Evolutionary Origins and Diversification of the Mycorrhizal Mutualists.</title>
        <authorList>
            <consortium name="DOE Joint Genome Institute"/>
            <consortium name="Mycorrhizal Genomics Consortium"/>
            <person name="Kohler A."/>
            <person name="Kuo A."/>
            <person name="Nagy L.G."/>
            <person name="Floudas D."/>
            <person name="Copeland A."/>
            <person name="Barry K.W."/>
            <person name="Cichocki N."/>
            <person name="Veneault-Fourrey C."/>
            <person name="LaButti K."/>
            <person name="Lindquist E.A."/>
            <person name="Lipzen A."/>
            <person name="Lundell T."/>
            <person name="Morin E."/>
            <person name="Murat C."/>
            <person name="Riley R."/>
            <person name="Ohm R."/>
            <person name="Sun H."/>
            <person name="Tunlid A."/>
            <person name="Henrissat B."/>
            <person name="Grigoriev I.V."/>
            <person name="Hibbett D.S."/>
            <person name="Martin F."/>
        </authorList>
    </citation>
    <scope>NUCLEOTIDE SEQUENCE [LARGE SCALE GENOMIC DNA]</scope>
    <source>
        <strain evidence="1 2">SS14</strain>
    </source>
</reference>
<evidence type="ECO:0000313" key="2">
    <source>
        <dbReference type="Proteomes" id="UP000054279"/>
    </source>
</evidence>
<accession>A0A0C9U5S7</accession>
<evidence type="ECO:0000313" key="1">
    <source>
        <dbReference type="EMBL" id="KIJ38333.1"/>
    </source>
</evidence>
<dbReference type="EMBL" id="KN837161">
    <property type="protein sequence ID" value="KIJ38333.1"/>
    <property type="molecule type" value="Genomic_DNA"/>
</dbReference>